<dbReference type="AlphaFoldDB" id="B4H6Q8"/>
<reference evidence="1 2" key="1">
    <citation type="journal article" date="2007" name="Nature">
        <title>Evolution of genes and genomes on the Drosophila phylogeny.</title>
        <authorList>
            <consortium name="Drosophila 12 Genomes Consortium"/>
            <person name="Clark A.G."/>
            <person name="Eisen M.B."/>
            <person name="Smith D.R."/>
            <person name="Bergman C.M."/>
            <person name="Oliver B."/>
            <person name="Markow T.A."/>
            <person name="Kaufman T.C."/>
            <person name="Kellis M."/>
            <person name="Gelbart W."/>
            <person name="Iyer V.N."/>
            <person name="Pollard D.A."/>
            <person name="Sackton T.B."/>
            <person name="Larracuente A.M."/>
            <person name="Singh N.D."/>
            <person name="Abad J.P."/>
            <person name="Abt D.N."/>
            <person name="Adryan B."/>
            <person name="Aguade M."/>
            <person name="Akashi H."/>
            <person name="Anderson W.W."/>
            <person name="Aquadro C.F."/>
            <person name="Ardell D.H."/>
            <person name="Arguello R."/>
            <person name="Artieri C.G."/>
            <person name="Barbash D.A."/>
            <person name="Barker D."/>
            <person name="Barsanti P."/>
            <person name="Batterham P."/>
            <person name="Batzoglou S."/>
            <person name="Begun D."/>
            <person name="Bhutkar A."/>
            <person name="Blanco E."/>
            <person name="Bosak S.A."/>
            <person name="Bradley R.K."/>
            <person name="Brand A.D."/>
            <person name="Brent M.R."/>
            <person name="Brooks A.N."/>
            <person name="Brown R.H."/>
            <person name="Butlin R.K."/>
            <person name="Caggese C."/>
            <person name="Calvi B.R."/>
            <person name="Bernardo de Carvalho A."/>
            <person name="Caspi A."/>
            <person name="Castrezana S."/>
            <person name="Celniker S.E."/>
            <person name="Chang J.L."/>
            <person name="Chapple C."/>
            <person name="Chatterji S."/>
            <person name="Chinwalla A."/>
            <person name="Civetta A."/>
            <person name="Clifton S.W."/>
            <person name="Comeron J.M."/>
            <person name="Costello J.C."/>
            <person name="Coyne J.A."/>
            <person name="Daub J."/>
            <person name="David R.G."/>
            <person name="Delcher A.L."/>
            <person name="Delehaunty K."/>
            <person name="Do C.B."/>
            <person name="Ebling H."/>
            <person name="Edwards K."/>
            <person name="Eickbush T."/>
            <person name="Evans J.D."/>
            <person name="Filipski A."/>
            <person name="Findeiss S."/>
            <person name="Freyhult E."/>
            <person name="Fulton L."/>
            <person name="Fulton R."/>
            <person name="Garcia A.C."/>
            <person name="Gardiner A."/>
            <person name="Garfield D.A."/>
            <person name="Garvin B.E."/>
            <person name="Gibson G."/>
            <person name="Gilbert D."/>
            <person name="Gnerre S."/>
            <person name="Godfrey J."/>
            <person name="Good R."/>
            <person name="Gotea V."/>
            <person name="Gravely B."/>
            <person name="Greenberg A.J."/>
            <person name="Griffiths-Jones S."/>
            <person name="Gross S."/>
            <person name="Guigo R."/>
            <person name="Gustafson E.A."/>
            <person name="Haerty W."/>
            <person name="Hahn M.W."/>
            <person name="Halligan D.L."/>
            <person name="Halpern A.L."/>
            <person name="Halter G.M."/>
            <person name="Han M.V."/>
            <person name="Heger A."/>
            <person name="Hillier L."/>
            <person name="Hinrichs A.S."/>
            <person name="Holmes I."/>
            <person name="Hoskins R.A."/>
            <person name="Hubisz M.J."/>
            <person name="Hultmark D."/>
            <person name="Huntley M.A."/>
            <person name="Jaffe D.B."/>
            <person name="Jagadeeshan S."/>
            <person name="Jeck W.R."/>
            <person name="Johnson J."/>
            <person name="Jones C.D."/>
            <person name="Jordan W.C."/>
            <person name="Karpen G.H."/>
            <person name="Kataoka E."/>
            <person name="Keightley P.D."/>
            <person name="Kheradpour P."/>
            <person name="Kirkness E.F."/>
            <person name="Koerich L.B."/>
            <person name="Kristiansen K."/>
            <person name="Kudrna D."/>
            <person name="Kulathinal R.J."/>
            <person name="Kumar S."/>
            <person name="Kwok R."/>
            <person name="Lander E."/>
            <person name="Langley C.H."/>
            <person name="Lapoint R."/>
            <person name="Lazzaro B.P."/>
            <person name="Lee S.J."/>
            <person name="Levesque L."/>
            <person name="Li R."/>
            <person name="Lin C.F."/>
            <person name="Lin M.F."/>
            <person name="Lindblad-Toh K."/>
            <person name="Llopart A."/>
            <person name="Long M."/>
            <person name="Low L."/>
            <person name="Lozovsky E."/>
            <person name="Lu J."/>
            <person name="Luo M."/>
            <person name="Machado C.A."/>
            <person name="Makalowski W."/>
            <person name="Marzo M."/>
            <person name="Matsuda M."/>
            <person name="Matzkin L."/>
            <person name="McAllister B."/>
            <person name="McBride C.S."/>
            <person name="McKernan B."/>
            <person name="McKernan K."/>
            <person name="Mendez-Lago M."/>
            <person name="Minx P."/>
            <person name="Mollenhauer M.U."/>
            <person name="Montooth K."/>
            <person name="Mount S.M."/>
            <person name="Mu X."/>
            <person name="Myers E."/>
            <person name="Negre B."/>
            <person name="Newfeld S."/>
            <person name="Nielsen R."/>
            <person name="Noor M.A."/>
            <person name="O'Grady P."/>
            <person name="Pachter L."/>
            <person name="Papaceit M."/>
            <person name="Parisi M.J."/>
            <person name="Parisi M."/>
            <person name="Parts L."/>
            <person name="Pedersen J.S."/>
            <person name="Pesole G."/>
            <person name="Phillippy A.M."/>
            <person name="Ponting C.P."/>
            <person name="Pop M."/>
            <person name="Porcelli D."/>
            <person name="Powell J.R."/>
            <person name="Prohaska S."/>
            <person name="Pruitt K."/>
            <person name="Puig M."/>
            <person name="Quesneville H."/>
            <person name="Ram K.R."/>
            <person name="Rand D."/>
            <person name="Rasmussen M.D."/>
            <person name="Reed L.K."/>
            <person name="Reenan R."/>
            <person name="Reily A."/>
            <person name="Remington K.A."/>
            <person name="Rieger T.T."/>
            <person name="Ritchie M.G."/>
            <person name="Robin C."/>
            <person name="Rogers Y.H."/>
            <person name="Rohde C."/>
            <person name="Rozas J."/>
            <person name="Rubenfield M.J."/>
            <person name="Ruiz A."/>
            <person name="Russo S."/>
            <person name="Salzberg S.L."/>
            <person name="Sanchez-Gracia A."/>
            <person name="Saranga D.J."/>
            <person name="Sato H."/>
            <person name="Schaeffer S.W."/>
            <person name="Schatz M.C."/>
            <person name="Schlenke T."/>
            <person name="Schwartz R."/>
            <person name="Segarra C."/>
            <person name="Singh R.S."/>
            <person name="Sirot L."/>
            <person name="Sirota M."/>
            <person name="Sisneros N.B."/>
            <person name="Smith C.D."/>
            <person name="Smith T.F."/>
            <person name="Spieth J."/>
            <person name="Stage D.E."/>
            <person name="Stark A."/>
            <person name="Stephan W."/>
            <person name="Strausberg R.L."/>
            <person name="Strempel S."/>
            <person name="Sturgill D."/>
            <person name="Sutton G."/>
            <person name="Sutton G.G."/>
            <person name="Tao W."/>
            <person name="Teichmann S."/>
            <person name="Tobari Y.N."/>
            <person name="Tomimura Y."/>
            <person name="Tsolas J.M."/>
            <person name="Valente V.L."/>
            <person name="Venter E."/>
            <person name="Venter J.C."/>
            <person name="Vicario S."/>
            <person name="Vieira F.G."/>
            <person name="Vilella A.J."/>
            <person name="Villasante A."/>
            <person name="Walenz B."/>
            <person name="Wang J."/>
            <person name="Wasserman M."/>
            <person name="Watts T."/>
            <person name="Wilson D."/>
            <person name="Wilson R.K."/>
            <person name="Wing R.A."/>
            <person name="Wolfner M.F."/>
            <person name="Wong A."/>
            <person name="Wong G.K."/>
            <person name="Wu C.I."/>
            <person name="Wu G."/>
            <person name="Yamamoto D."/>
            <person name="Yang H.P."/>
            <person name="Yang S.P."/>
            <person name="Yorke J.A."/>
            <person name="Yoshida K."/>
            <person name="Zdobnov E."/>
            <person name="Zhang P."/>
            <person name="Zhang Y."/>
            <person name="Zimin A.V."/>
            <person name="Baldwin J."/>
            <person name="Abdouelleil A."/>
            <person name="Abdulkadir J."/>
            <person name="Abebe A."/>
            <person name="Abera B."/>
            <person name="Abreu J."/>
            <person name="Acer S.C."/>
            <person name="Aftuck L."/>
            <person name="Alexander A."/>
            <person name="An P."/>
            <person name="Anderson E."/>
            <person name="Anderson S."/>
            <person name="Arachi H."/>
            <person name="Azer M."/>
            <person name="Bachantsang P."/>
            <person name="Barry A."/>
            <person name="Bayul T."/>
            <person name="Berlin A."/>
            <person name="Bessette D."/>
            <person name="Bloom T."/>
            <person name="Blye J."/>
            <person name="Boguslavskiy L."/>
            <person name="Bonnet C."/>
            <person name="Boukhgalter B."/>
            <person name="Bourzgui I."/>
            <person name="Brown A."/>
            <person name="Cahill P."/>
            <person name="Channer S."/>
            <person name="Cheshatsang Y."/>
            <person name="Chuda L."/>
            <person name="Citroen M."/>
            <person name="Collymore A."/>
            <person name="Cooke P."/>
            <person name="Costello M."/>
            <person name="D'Aco K."/>
            <person name="Daza R."/>
            <person name="De Haan G."/>
            <person name="DeGray S."/>
            <person name="DeMaso C."/>
            <person name="Dhargay N."/>
            <person name="Dooley K."/>
            <person name="Dooley E."/>
            <person name="Doricent M."/>
            <person name="Dorje P."/>
            <person name="Dorjee K."/>
            <person name="Dupes A."/>
            <person name="Elong R."/>
            <person name="Falk J."/>
            <person name="Farina A."/>
            <person name="Faro S."/>
            <person name="Ferguson D."/>
            <person name="Fisher S."/>
            <person name="Foley C.D."/>
            <person name="Franke A."/>
            <person name="Friedrich D."/>
            <person name="Gadbois L."/>
            <person name="Gearin G."/>
            <person name="Gearin C.R."/>
            <person name="Giannoukos G."/>
            <person name="Goode T."/>
            <person name="Graham J."/>
            <person name="Grandbois E."/>
            <person name="Grewal S."/>
            <person name="Gyaltsen K."/>
            <person name="Hafez N."/>
            <person name="Hagos B."/>
            <person name="Hall J."/>
            <person name="Henson C."/>
            <person name="Hollinger A."/>
            <person name="Honan T."/>
            <person name="Huard M.D."/>
            <person name="Hughes L."/>
            <person name="Hurhula B."/>
            <person name="Husby M.E."/>
            <person name="Kamat A."/>
            <person name="Kanga B."/>
            <person name="Kashin S."/>
            <person name="Khazanovich D."/>
            <person name="Kisner P."/>
            <person name="Lance K."/>
            <person name="Lara M."/>
            <person name="Lee W."/>
            <person name="Lennon N."/>
            <person name="Letendre F."/>
            <person name="LeVine R."/>
            <person name="Lipovsky A."/>
            <person name="Liu X."/>
            <person name="Liu J."/>
            <person name="Liu S."/>
            <person name="Lokyitsang T."/>
            <person name="Lokyitsang Y."/>
            <person name="Lubonja R."/>
            <person name="Lui A."/>
            <person name="MacDonald P."/>
            <person name="Magnisalis V."/>
            <person name="Maru K."/>
            <person name="Matthews C."/>
            <person name="McCusker W."/>
            <person name="McDonough S."/>
            <person name="Mehta T."/>
            <person name="Meldrim J."/>
            <person name="Meneus L."/>
            <person name="Mihai O."/>
            <person name="Mihalev A."/>
            <person name="Mihova T."/>
            <person name="Mittelman R."/>
            <person name="Mlenga V."/>
            <person name="Montmayeur A."/>
            <person name="Mulrain L."/>
            <person name="Navidi A."/>
            <person name="Naylor J."/>
            <person name="Negash T."/>
            <person name="Nguyen T."/>
            <person name="Nguyen N."/>
            <person name="Nicol R."/>
            <person name="Norbu C."/>
            <person name="Norbu N."/>
            <person name="Novod N."/>
            <person name="O'Neill B."/>
            <person name="Osman S."/>
            <person name="Markiewicz E."/>
            <person name="Oyono O.L."/>
            <person name="Patti C."/>
            <person name="Phunkhang P."/>
            <person name="Pierre F."/>
            <person name="Priest M."/>
            <person name="Raghuraman S."/>
            <person name="Rege F."/>
            <person name="Reyes R."/>
            <person name="Rise C."/>
            <person name="Rogov P."/>
            <person name="Ross K."/>
            <person name="Ryan E."/>
            <person name="Settipalli S."/>
            <person name="Shea T."/>
            <person name="Sherpa N."/>
            <person name="Shi L."/>
            <person name="Shih D."/>
            <person name="Sparrow T."/>
            <person name="Spaulding J."/>
            <person name="Stalker J."/>
            <person name="Stange-Thomann N."/>
            <person name="Stavropoulos S."/>
            <person name="Stone C."/>
            <person name="Strader C."/>
            <person name="Tesfaye S."/>
            <person name="Thomson T."/>
            <person name="Thoulutsang Y."/>
            <person name="Thoulutsang D."/>
            <person name="Topham K."/>
            <person name="Topping I."/>
            <person name="Tsamla T."/>
            <person name="Vassiliev H."/>
            <person name="Vo A."/>
            <person name="Wangchuk T."/>
            <person name="Wangdi T."/>
            <person name="Weiand M."/>
            <person name="Wilkinson J."/>
            <person name="Wilson A."/>
            <person name="Yadav S."/>
            <person name="Young G."/>
            <person name="Yu Q."/>
            <person name="Zembek L."/>
            <person name="Zhong D."/>
            <person name="Zimmer A."/>
            <person name="Zwirko Z."/>
            <person name="Jaffe D.B."/>
            <person name="Alvarez P."/>
            <person name="Brockman W."/>
            <person name="Butler J."/>
            <person name="Chin C."/>
            <person name="Gnerre S."/>
            <person name="Grabherr M."/>
            <person name="Kleber M."/>
            <person name="Mauceli E."/>
            <person name="MacCallum I."/>
        </authorList>
    </citation>
    <scope>NUCLEOTIDE SEQUENCE [LARGE SCALE GENOMIC DNA]</scope>
    <source>
        <strain evidence="2">MSH-3 / Tucson 14011-0111.49</strain>
    </source>
</reference>
<gene>
    <name evidence="1" type="primary">Dper\GL15462</name>
    <name evidence="1" type="ORF">Dper_GL15462</name>
</gene>
<dbReference type="OMA" id="RFSECAS"/>
<protein>
    <submittedName>
        <fullName evidence="1">GL15462</fullName>
    </submittedName>
</protein>
<evidence type="ECO:0000313" key="1">
    <source>
        <dbReference type="EMBL" id="EDW33486.1"/>
    </source>
</evidence>
<dbReference type="Proteomes" id="UP000008744">
    <property type="component" value="Unassembled WGS sequence"/>
</dbReference>
<evidence type="ECO:0000313" key="2">
    <source>
        <dbReference type="Proteomes" id="UP000008744"/>
    </source>
</evidence>
<sequence>MWLVLLLLGFSQGQRRFSECASNLQMEDANVTEIVECLARSTNLTAYWEATLWRMDLLERVLDGLPATRPTEIYNHTPYENIDDAMGIADKMFEQDCQRQRHVVQAVRRKLFWHSQRSGTSNTLFAWPWPADPFKTDEYDTGSPLVFNPEAVAHLRCALLDAIQKPRPYA</sequence>
<dbReference type="PhylomeDB" id="B4H6Q8"/>
<accession>B4H6Q8</accession>
<proteinExistence type="predicted"/>
<dbReference type="HOGENOM" id="CLU_1572271_0_0_1"/>
<keyword evidence="2" id="KW-1185">Reference proteome</keyword>
<dbReference type="EMBL" id="CH479214">
    <property type="protein sequence ID" value="EDW33486.1"/>
    <property type="molecule type" value="Genomic_DNA"/>
</dbReference>
<organism evidence="2">
    <name type="scientific">Drosophila persimilis</name>
    <name type="common">Fruit fly</name>
    <dbReference type="NCBI Taxonomy" id="7234"/>
    <lineage>
        <taxon>Eukaryota</taxon>
        <taxon>Metazoa</taxon>
        <taxon>Ecdysozoa</taxon>
        <taxon>Arthropoda</taxon>
        <taxon>Hexapoda</taxon>
        <taxon>Insecta</taxon>
        <taxon>Pterygota</taxon>
        <taxon>Neoptera</taxon>
        <taxon>Endopterygota</taxon>
        <taxon>Diptera</taxon>
        <taxon>Brachycera</taxon>
        <taxon>Muscomorpha</taxon>
        <taxon>Ephydroidea</taxon>
        <taxon>Drosophilidae</taxon>
        <taxon>Drosophila</taxon>
        <taxon>Sophophora</taxon>
    </lineage>
</organism>
<name>B4H6Q8_DROPE</name>